<evidence type="ECO:0000256" key="3">
    <source>
        <dbReference type="ARBA" id="ARBA00010258"/>
    </source>
</evidence>
<comment type="similarity">
    <text evidence="3 13">Belongs to the NSE1 family.</text>
</comment>
<evidence type="ECO:0000256" key="14">
    <source>
        <dbReference type="SAM" id="MobiDB-lite"/>
    </source>
</evidence>
<dbReference type="GO" id="GO:0061630">
    <property type="term" value="F:ubiquitin protein ligase activity"/>
    <property type="evidence" value="ECO:0007669"/>
    <property type="project" value="UniProtKB-EC"/>
</dbReference>
<dbReference type="PANTHER" id="PTHR20973:SF0">
    <property type="entry name" value="NON-STRUCTURAL MAINTENANCE OF CHROMOSOMES ELEMENT 1 HOMOLOG"/>
    <property type="match status" value="1"/>
</dbReference>
<dbReference type="Gene3D" id="1.10.10.10">
    <property type="entry name" value="Winged helix-like DNA-binding domain superfamily/Winged helix DNA-binding domain"/>
    <property type="match status" value="1"/>
</dbReference>
<evidence type="ECO:0000256" key="2">
    <source>
        <dbReference type="ARBA" id="ARBA00004123"/>
    </source>
</evidence>
<reference evidence="16 17" key="1">
    <citation type="submission" date="2016-07" db="EMBL/GenBank/DDBJ databases">
        <title>Pervasive Adenine N6-methylation of Active Genes in Fungi.</title>
        <authorList>
            <consortium name="DOE Joint Genome Institute"/>
            <person name="Mondo S.J."/>
            <person name="Dannebaum R.O."/>
            <person name="Kuo R.C."/>
            <person name="Labutti K."/>
            <person name="Haridas S."/>
            <person name="Kuo A."/>
            <person name="Salamov A."/>
            <person name="Ahrendt S.R."/>
            <person name="Lipzen A."/>
            <person name="Sullivan W."/>
            <person name="Andreopoulos W.B."/>
            <person name="Clum A."/>
            <person name="Lindquist E."/>
            <person name="Daum C."/>
            <person name="Ramamoorthy G.K."/>
            <person name="Gryganskyi A."/>
            <person name="Culley D."/>
            <person name="Magnuson J.K."/>
            <person name="James T.Y."/>
            <person name="O'Malley M.A."/>
            <person name="Stajich J.E."/>
            <person name="Spatafora J.W."/>
            <person name="Visel A."/>
            <person name="Grigoriev I.V."/>
        </authorList>
    </citation>
    <scope>NUCLEOTIDE SEQUENCE [LARGE SCALE GENOMIC DNA]</scope>
    <source>
        <strain evidence="16 17">62-1032</strain>
    </source>
</reference>
<comment type="caution">
    <text evidence="16">The sequence shown here is derived from an EMBL/GenBank/DDBJ whole genome shotgun (WGS) entry which is preliminary data.</text>
</comment>
<feature type="region of interest" description="Disordered" evidence="14">
    <location>
        <begin position="1"/>
        <end position="26"/>
    </location>
</feature>
<sequence length="396" mass="43822">MAASKNRRQVQESSDEDEGAGARLEAPVELRDPRKTLRHLFLQSLISRRCVKLTLAKKIYSKCLDLCGLDDSISFERFIAELEEPLSVIHLDIKTTRDQETGEAYVSLINTVSDSVAKLATDYTAVEIAHFRAIIESIMTAPQMAYSISMKDAVRCYKGEKRADGQRVIKSLLAKGWLSLHPSQHLTLSTRALAELNSYLRETFNAEDDDEDTDARHRAVVDCDSCLAMVTSGYACPNEDCAIRLHTFCAPHKLGAAGKCPDHLNGGDERCQQQWISVSGKFVGTPVGIDAIVGADFENTQDDDLEETSPARPTASKKKRASGGSKGASKGKKSRRSKDDDDEEEDELEDDDDEEDEAEESDVPTPKARTSSRRRSSTVNAFVDDEADGEDEEMYE</sequence>
<dbReference type="Pfam" id="PF08746">
    <property type="entry name" value="zf-RING-like"/>
    <property type="match status" value="1"/>
</dbReference>
<dbReference type="InterPro" id="IPR036388">
    <property type="entry name" value="WH-like_DNA-bd_sf"/>
</dbReference>
<dbReference type="STRING" id="106004.A0A1Y2ERR4"/>
<keyword evidence="17" id="KW-1185">Reference proteome</keyword>
<evidence type="ECO:0000259" key="15">
    <source>
        <dbReference type="Pfam" id="PF08746"/>
    </source>
</evidence>
<keyword evidence="12 13" id="KW-0539">Nucleus</keyword>
<dbReference type="GO" id="GO:0008270">
    <property type="term" value="F:zinc ion binding"/>
    <property type="evidence" value="ECO:0007669"/>
    <property type="project" value="UniProtKB-KW"/>
</dbReference>
<dbReference type="Pfam" id="PF07574">
    <property type="entry name" value="SMC_Nse1"/>
    <property type="match status" value="1"/>
</dbReference>
<keyword evidence="9 13" id="KW-0862">Zinc</keyword>
<evidence type="ECO:0000256" key="9">
    <source>
        <dbReference type="ARBA" id="ARBA00022833"/>
    </source>
</evidence>
<dbReference type="InParanoid" id="A0A1Y2ERR4"/>
<feature type="region of interest" description="Disordered" evidence="14">
    <location>
        <begin position="298"/>
        <end position="396"/>
    </location>
</feature>
<evidence type="ECO:0000256" key="10">
    <source>
        <dbReference type="ARBA" id="ARBA00023172"/>
    </source>
</evidence>
<evidence type="ECO:0000256" key="4">
    <source>
        <dbReference type="ARBA" id="ARBA00022679"/>
    </source>
</evidence>
<dbReference type="GO" id="GO:0005634">
    <property type="term" value="C:nucleus"/>
    <property type="evidence" value="ECO:0007669"/>
    <property type="project" value="UniProtKB-SubCell"/>
</dbReference>
<dbReference type="InterPro" id="IPR011513">
    <property type="entry name" value="Nse1"/>
</dbReference>
<dbReference type="InterPro" id="IPR014857">
    <property type="entry name" value="Nse1_RING_C4HC3-type"/>
</dbReference>
<evidence type="ECO:0000256" key="8">
    <source>
        <dbReference type="ARBA" id="ARBA00022786"/>
    </source>
</evidence>
<gene>
    <name evidence="16" type="ORF">BCR35DRAFT_306732</name>
</gene>
<dbReference type="Gene3D" id="3.90.1150.220">
    <property type="match status" value="1"/>
</dbReference>
<dbReference type="OrthoDB" id="185455at2759"/>
<comment type="catalytic activity">
    <reaction evidence="1 13">
        <text>S-ubiquitinyl-[E2 ubiquitin-conjugating enzyme]-L-cysteine + [acceptor protein]-L-lysine = [E2 ubiquitin-conjugating enzyme]-L-cysteine + N(6)-ubiquitinyl-[acceptor protein]-L-lysine.</text>
        <dbReference type="EC" id="2.3.2.27"/>
    </reaction>
</comment>
<feature type="domain" description="Non-structural maintenance of chromosomes element 1 RING C4HC3-type" evidence="15">
    <location>
        <begin position="223"/>
        <end position="261"/>
    </location>
</feature>
<keyword evidence="4 13" id="KW-0808">Transferase</keyword>
<evidence type="ECO:0000256" key="12">
    <source>
        <dbReference type="ARBA" id="ARBA00023242"/>
    </source>
</evidence>
<keyword evidence="11 13" id="KW-0234">DNA repair</keyword>
<keyword evidence="10 13" id="KW-0233">DNA recombination</keyword>
<evidence type="ECO:0000256" key="11">
    <source>
        <dbReference type="ARBA" id="ARBA00023204"/>
    </source>
</evidence>
<dbReference type="EMBL" id="MCGR01000042">
    <property type="protein sequence ID" value="ORY74283.1"/>
    <property type="molecule type" value="Genomic_DNA"/>
</dbReference>
<keyword evidence="7 13" id="KW-0863">Zinc-finger</keyword>
<organism evidence="16 17">
    <name type="scientific">Leucosporidium creatinivorum</name>
    <dbReference type="NCBI Taxonomy" id="106004"/>
    <lineage>
        <taxon>Eukaryota</taxon>
        <taxon>Fungi</taxon>
        <taxon>Dikarya</taxon>
        <taxon>Basidiomycota</taxon>
        <taxon>Pucciniomycotina</taxon>
        <taxon>Microbotryomycetes</taxon>
        <taxon>Leucosporidiales</taxon>
        <taxon>Leucosporidium</taxon>
    </lineage>
</organism>
<keyword evidence="8 13" id="KW-0833">Ubl conjugation pathway</keyword>
<keyword evidence="5 13" id="KW-0479">Metal-binding</keyword>
<keyword evidence="6 13" id="KW-0227">DNA damage</keyword>
<comment type="subunit">
    <text evidence="13">Component of the Smc5-Smc6 complex.</text>
</comment>
<comment type="subcellular location">
    <subcellularLocation>
        <location evidence="2 13">Nucleus</location>
    </subcellularLocation>
</comment>
<evidence type="ECO:0000256" key="5">
    <source>
        <dbReference type="ARBA" id="ARBA00022723"/>
    </source>
</evidence>
<dbReference type="Proteomes" id="UP000193467">
    <property type="component" value="Unassembled WGS sequence"/>
</dbReference>
<name>A0A1Y2ERR4_9BASI</name>
<proteinExistence type="inferred from homology"/>
<feature type="compositionally biased region" description="Acidic residues" evidence="14">
    <location>
        <begin position="340"/>
        <end position="362"/>
    </location>
</feature>
<evidence type="ECO:0000256" key="1">
    <source>
        <dbReference type="ARBA" id="ARBA00000900"/>
    </source>
</evidence>
<dbReference type="EC" id="2.3.2.27" evidence="13"/>
<evidence type="ECO:0000313" key="16">
    <source>
        <dbReference type="EMBL" id="ORY74283.1"/>
    </source>
</evidence>
<accession>A0A1Y2ERR4</accession>
<evidence type="ECO:0000256" key="6">
    <source>
        <dbReference type="ARBA" id="ARBA00022763"/>
    </source>
</evidence>
<protein>
    <recommendedName>
        <fullName evidence="13">Non-structural maintenance of chromosomes element 1 homolog</fullName>
        <ecNumber evidence="13">2.3.2.27</ecNumber>
    </recommendedName>
</protein>
<evidence type="ECO:0000256" key="13">
    <source>
        <dbReference type="RuleBase" id="RU368018"/>
    </source>
</evidence>
<evidence type="ECO:0000256" key="7">
    <source>
        <dbReference type="ARBA" id="ARBA00022771"/>
    </source>
</evidence>
<evidence type="ECO:0000313" key="17">
    <source>
        <dbReference type="Proteomes" id="UP000193467"/>
    </source>
</evidence>
<comment type="function">
    <text evidence="13">Acts in a DNA repair pathway for removal of UV-induced DNA damage that is distinct from classical nucleotide excision repair and in repair of ionizing radiation damage. Functions in homologous recombination repair of DNA double strand breaks and in recovery of stalled replication forks.</text>
</comment>
<feature type="compositionally biased region" description="Acidic residues" evidence="14">
    <location>
        <begin position="383"/>
        <end position="396"/>
    </location>
</feature>
<dbReference type="GO" id="GO:0030915">
    <property type="term" value="C:Smc5-Smc6 complex"/>
    <property type="evidence" value="ECO:0007669"/>
    <property type="project" value="UniProtKB-UniRule"/>
</dbReference>
<dbReference type="GO" id="GO:0000724">
    <property type="term" value="P:double-strand break repair via homologous recombination"/>
    <property type="evidence" value="ECO:0007669"/>
    <property type="project" value="TreeGrafter"/>
</dbReference>
<dbReference type="PANTHER" id="PTHR20973">
    <property type="entry name" value="NON-SMC ELEMENT 1-RELATED"/>
    <property type="match status" value="1"/>
</dbReference>
<dbReference type="AlphaFoldDB" id="A0A1Y2ERR4"/>